<keyword evidence="3" id="KW-1185">Reference proteome</keyword>
<reference evidence="2 3" key="1">
    <citation type="journal article" date="2010" name="Science">
        <title>Pathogenicity determinants in smut fungi revealed by genome comparison.</title>
        <authorList>
            <person name="Schirawski J."/>
            <person name="Mannhaupt G."/>
            <person name="Muench K."/>
            <person name="Brefort T."/>
            <person name="Schipper K."/>
            <person name="Doehlemann G."/>
            <person name="Di Stasio M."/>
            <person name="Roessel N."/>
            <person name="Mendoza-Mendoza A."/>
            <person name="Pester D."/>
            <person name="Mueller O."/>
            <person name="Winterberg B."/>
            <person name="Meyer E."/>
            <person name="Ghareeb H."/>
            <person name="Wollenberg T."/>
            <person name="Muensterkoetter M."/>
            <person name="Wong P."/>
            <person name="Walter M."/>
            <person name="Stukenbrock E."/>
            <person name="Gueldener U."/>
            <person name="Kahmann R."/>
        </authorList>
    </citation>
    <scope>NUCLEOTIDE SEQUENCE [LARGE SCALE GENOMIC DNA]</scope>
    <source>
        <strain evidence="3">SRZ2</strain>
    </source>
</reference>
<feature type="region of interest" description="Disordered" evidence="1">
    <location>
        <begin position="1"/>
        <end position="29"/>
    </location>
</feature>
<dbReference type="VEuPathDB" id="FungiDB:sr13142"/>
<organism evidence="2 3">
    <name type="scientific">Sporisorium reilianum (strain SRZ2)</name>
    <name type="common">Maize head smut fungus</name>
    <dbReference type="NCBI Taxonomy" id="999809"/>
    <lineage>
        <taxon>Eukaryota</taxon>
        <taxon>Fungi</taxon>
        <taxon>Dikarya</taxon>
        <taxon>Basidiomycota</taxon>
        <taxon>Ustilaginomycotina</taxon>
        <taxon>Ustilaginomycetes</taxon>
        <taxon>Ustilaginales</taxon>
        <taxon>Ustilaginaceae</taxon>
        <taxon>Sporisorium</taxon>
    </lineage>
</organism>
<evidence type="ECO:0000256" key="1">
    <source>
        <dbReference type="SAM" id="MobiDB-lite"/>
    </source>
</evidence>
<dbReference type="HOGENOM" id="CLU_589412_0_0_1"/>
<gene>
    <name evidence="2" type="ORF">sr13142</name>
</gene>
<sequence>MARHKHRPHGYGPARGGGHHHPSTSSQSIRCKHCDVVQSAGRFPKSALSKYHKRLARGDDPASINIICWTCCQNPTAPAASALNSNSAAAAGPSQPRPRALDVPAPPSQLDSRVSCSKCGIDYPRSIEYFALADLKLSATGRCCFSCRVKQGVSAAIDDMVPDGYALEEEDDDEDDQIHVDVSSEDEDNEQQLLPRRIEDLDEVKRAEARRARTDFNNLSTMKGFSRTLVERRRVRFVPCRILLRQQRQQRIQRDKASLNPRNAEERYARLFSLRAVYRIEGSELLHISSKDKTALDEIDDGDPADYTPNRALSSAQHVDVDQQYRDSTEDGDNDSDDPDVDVVPSWYLSDRQRIEMIQRRHQLERDLEINDNAAPKQEFSQQDLDPIIDDDMVRHFEQRFSVARESAPSSAQESKLASFRMTRLLRALDEQSRQHPAKRFRDSNA</sequence>
<dbReference type="EMBL" id="FQ311463">
    <property type="protein sequence ID" value="CBQ72434.1"/>
    <property type="molecule type" value="Genomic_DNA"/>
</dbReference>
<feature type="region of interest" description="Disordered" evidence="1">
    <location>
        <begin position="296"/>
        <end position="345"/>
    </location>
</feature>
<feature type="compositionally biased region" description="Basic and acidic residues" evidence="1">
    <location>
        <begin position="319"/>
        <end position="329"/>
    </location>
</feature>
<name>E6ZYX7_SPORE</name>
<feature type="region of interest" description="Disordered" evidence="1">
    <location>
        <begin position="87"/>
        <end position="108"/>
    </location>
</feature>
<accession>E6ZYX7</accession>
<evidence type="ECO:0000313" key="3">
    <source>
        <dbReference type="Proteomes" id="UP000008867"/>
    </source>
</evidence>
<dbReference type="AlphaFoldDB" id="E6ZYX7"/>
<dbReference type="Proteomes" id="UP000008867">
    <property type="component" value="Chromosome 4"/>
</dbReference>
<evidence type="ECO:0000313" key="2">
    <source>
        <dbReference type="EMBL" id="CBQ72434.1"/>
    </source>
</evidence>
<dbReference type="eggNOG" id="ENOG502RE51">
    <property type="taxonomic scope" value="Eukaryota"/>
</dbReference>
<feature type="compositionally biased region" description="Acidic residues" evidence="1">
    <location>
        <begin position="330"/>
        <end position="341"/>
    </location>
</feature>
<proteinExistence type="predicted"/>
<dbReference type="OrthoDB" id="2556826at2759"/>
<protein>
    <submittedName>
        <fullName evidence="2">Uncharacterized protein</fullName>
    </submittedName>
</protein>